<dbReference type="EMBL" id="CP033169">
    <property type="protein sequence ID" value="AYO31989.1"/>
    <property type="molecule type" value="Genomic_DNA"/>
</dbReference>
<sequence length="98" mass="11472">MSNNCHERYILDAYAVLCYLEDESQAEKIALLLKKAVDKQISLFMTWINLGEVYYRVWREYGETKAQEVLADAYAIAAALKYVFSHLPIVIVERKFYL</sequence>
<evidence type="ECO:0000313" key="2">
    <source>
        <dbReference type="Proteomes" id="UP000280960"/>
    </source>
</evidence>
<keyword evidence="2" id="KW-1185">Reference proteome</keyword>
<protein>
    <recommendedName>
        <fullName evidence="3">PIN domain-containing protein</fullName>
    </recommendedName>
</protein>
<evidence type="ECO:0008006" key="3">
    <source>
        <dbReference type="Google" id="ProtNLM"/>
    </source>
</evidence>
<dbReference type="Gene3D" id="3.40.50.1010">
    <property type="entry name" value="5'-nuclease"/>
    <property type="match status" value="1"/>
</dbReference>
<proteinExistence type="predicted"/>
<reference evidence="1 2" key="1">
    <citation type="submission" date="2018-10" db="EMBL/GenBank/DDBJ databases">
        <authorList>
            <person name="Zhang X."/>
        </authorList>
    </citation>
    <scope>NUCLEOTIDE SEQUENCE [LARGE SCALE GENOMIC DNA]</scope>
    <source>
        <strain evidence="1 2">SK-G1</strain>
    </source>
</reference>
<dbReference type="RefSeq" id="WP_120765988.1">
    <property type="nucleotide sequence ID" value="NZ_CP033169.1"/>
</dbReference>
<dbReference type="KEGG" id="bacg:D2962_16545"/>
<evidence type="ECO:0000313" key="1">
    <source>
        <dbReference type="EMBL" id="AYO31989.1"/>
    </source>
</evidence>
<dbReference type="Proteomes" id="UP000280960">
    <property type="component" value="Chromosome"/>
</dbReference>
<name>A0A3G2R9C4_9FIRM</name>
<dbReference type="SUPFAM" id="SSF88723">
    <property type="entry name" value="PIN domain-like"/>
    <property type="match status" value="1"/>
</dbReference>
<dbReference type="AlphaFoldDB" id="A0A3G2R9C4"/>
<accession>A0A3G2R9C4</accession>
<gene>
    <name evidence="1" type="ORF">D2962_16545</name>
</gene>
<organism evidence="1 2">
    <name type="scientific">Biomaibacter acetigenes</name>
    <dbReference type="NCBI Taxonomy" id="2316383"/>
    <lineage>
        <taxon>Bacteria</taxon>
        <taxon>Bacillati</taxon>
        <taxon>Bacillota</taxon>
        <taxon>Clostridia</taxon>
        <taxon>Thermosediminibacterales</taxon>
        <taxon>Tepidanaerobacteraceae</taxon>
        <taxon>Biomaibacter</taxon>
    </lineage>
</organism>
<dbReference type="InterPro" id="IPR029060">
    <property type="entry name" value="PIN-like_dom_sf"/>
</dbReference>